<dbReference type="GO" id="GO:0008453">
    <property type="term" value="F:alanine-glyoxylate transaminase activity"/>
    <property type="evidence" value="ECO:0007669"/>
    <property type="project" value="TreeGrafter"/>
</dbReference>
<dbReference type="EC" id="2.6.1.52" evidence="4"/>
<name>A0A7S4FF79_9EUGL</name>
<dbReference type="AlphaFoldDB" id="A0A7S4FF79"/>
<evidence type="ECO:0000256" key="6">
    <source>
        <dbReference type="ARBA" id="ARBA00022576"/>
    </source>
</evidence>
<dbReference type="InterPro" id="IPR022278">
    <property type="entry name" value="Pser_aminoTfrase"/>
</dbReference>
<dbReference type="GO" id="GO:0004648">
    <property type="term" value="F:O-phospho-L-serine:2-oxoglutarate aminotransferase activity"/>
    <property type="evidence" value="ECO:0007669"/>
    <property type="project" value="UniProtKB-EC"/>
</dbReference>
<dbReference type="NCBIfam" id="TIGR01365">
    <property type="entry name" value="serC_2"/>
    <property type="match status" value="1"/>
</dbReference>
<keyword evidence="10" id="KW-0718">Serine biosynthesis</keyword>
<comment type="cofactor">
    <cofactor evidence="1">
        <name>pyridoxal 5'-phosphate</name>
        <dbReference type="ChEBI" id="CHEBI:597326"/>
    </cofactor>
</comment>
<evidence type="ECO:0000256" key="7">
    <source>
        <dbReference type="ARBA" id="ARBA00022605"/>
    </source>
</evidence>
<evidence type="ECO:0000256" key="5">
    <source>
        <dbReference type="ARBA" id="ARBA00022490"/>
    </source>
</evidence>
<evidence type="ECO:0000256" key="9">
    <source>
        <dbReference type="ARBA" id="ARBA00022898"/>
    </source>
</evidence>
<dbReference type="Gene3D" id="3.40.640.10">
    <property type="entry name" value="Type I PLP-dependent aspartate aminotransferase-like (Major domain)"/>
    <property type="match status" value="1"/>
</dbReference>
<keyword evidence="8" id="KW-0808">Transferase</keyword>
<sequence>MEKPTEKPQCPNFSSGPTTKRHGWSAAKIEKTALLGRSHRCAPCKDALLKAVTDTHRILKLPEDWKVAVVAASDTGAVEMCMWSMLGPRGCDIVHMENFGQVWWHDADQQLRKSGLDCREFTVENYGELPKLHEVDTKTRDVVFTWNGTTSGVKCPNADWIADDREGLMICDATSAIFAMPLPYEKLDVITYSWQKVLGGEASHGMVCIGPRAVERLESWTPEWPIPKIFRMTKNGKLDEALFQGFIINTISFWCLEDYLDCLEWAESLGGLEGLIAKSEANAAVLAKYQATRPWLEYLCKDEACRSNTGVCFTIADRTPDQVAKMVKLLDSENVAYDINSYRTAPPGLRIWCGSSVEAADLEKLLPWLDWAHEQVAM</sequence>
<evidence type="ECO:0000256" key="1">
    <source>
        <dbReference type="ARBA" id="ARBA00001933"/>
    </source>
</evidence>
<keyword evidence="5" id="KW-0963">Cytoplasm</keyword>
<evidence type="ECO:0000256" key="11">
    <source>
        <dbReference type="SAM" id="MobiDB-lite"/>
    </source>
</evidence>
<gene>
    <name evidence="12" type="ORF">EGYM00163_LOCUS3284</name>
</gene>
<keyword evidence="9" id="KW-0663">Pyridoxal phosphate</keyword>
<accession>A0A7S4FF79</accession>
<dbReference type="PANTHER" id="PTHR21152:SF40">
    <property type="entry name" value="ALANINE--GLYOXYLATE AMINOTRANSFERASE"/>
    <property type="match status" value="1"/>
</dbReference>
<dbReference type="GO" id="GO:0006564">
    <property type="term" value="P:L-serine biosynthetic process"/>
    <property type="evidence" value="ECO:0007669"/>
    <property type="project" value="UniProtKB-KW"/>
</dbReference>
<evidence type="ECO:0000256" key="8">
    <source>
        <dbReference type="ARBA" id="ARBA00022679"/>
    </source>
</evidence>
<dbReference type="PANTHER" id="PTHR21152">
    <property type="entry name" value="AMINOTRANSFERASE CLASS V"/>
    <property type="match status" value="1"/>
</dbReference>
<dbReference type="SUPFAM" id="SSF53383">
    <property type="entry name" value="PLP-dependent transferases"/>
    <property type="match status" value="1"/>
</dbReference>
<dbReference type="EMBL" id="HBJA01010471">
    <property type="protein sequence ID" value="CAE0792168.1"/>
    <property type="molecule type" value="Transcribed_RNA"/>
</dbReference>
<comment type="pathway">
    <text evidence="2">Amino-acid biosynthesis; L-serine biosynthesis; L-serine from 3-phospho-D-glycerate: step 2/3.</text>
</comment>
<keyword evidence="7" id="KW-0028">Amino-acid biosynthesis</keyword>
<dbReference type="InterPro" id="IPR015422">
    <property type="entry name" value="PyrdxlP-dep_Trfase_small"/>
</dbReference>
<dbReference type="GO" id="GO:0019265">
    <property type="term" value="P:glycine biosynthetic process, by transamination of glyoxylate"/>
    <property type="evidence" value="ECO:0007669"/>
    <property type="project" value="TreeGrafter"/>
</dbReference>
<keyword evidence="6" id="KW-0032">Aminotransferase</keyword>
<dbReference type="GO" id="GO:0004760">
    <property type="term" value="F:L-serine-pyruvate transaminase activity"/>
    <property type="evidence" value="ECO:0007669"/>
    <property type="project" value="TreeGrafter"/>
</dbReference>
<dbReference type="PIRSF" id="PIRSF000525">
    <property type="entry name" value="SerC"/>
    <property type="match status" value="1"/>
</dbReference>
<dbReference type="GO" id="GO:0005777">
    <property type="term" value="C:peroxisome"/>
    <property type="evidence" value="ECO:0007669"/>
    <property type="project" value="TreeGrafter"/>
</dbReference>
<organism evidence="12">
    <name type="scientific">Eutreptiella gymnastica</name>
    <dbReference type="NCBI Taxonomy" id="73025"/>
    <lineage>
        <taxon>Eukaryota</taxon>
        <taxon>Discoba</taxon>
        <taxon>Euglenozoa</taxon>
        <taxon>Euglenida</taxon>
        <taxon>Spirocuta</taxon>
        <taxon>Euglenophyceae</taxon>
        <taxon>Eutreptiales</taxon>
        <taxon>Eutreptiaceae</taxon>
        <taxon>Eutreptiella</taxon>
    </lineage>
</organism>
<dbReference type="InterPro" id="IPR006271">
    <property type="entry name" value="Pser_aminoTfrase_methanosarc"/>
</dbReference>
<evidence type="ECO:0000313" key="12">
    <source>
        <dbReference type="EMBL" id="CAE0792168.1"/>
    </source>
</evidence>
<reference evidence="12" key="1">
    <citation type="submission" date="2021-01" db="EMBL/GenBank/DDBJ databases">
        <authorList>
            <person name="Corre E."/>
            <person name="Pelletier E."/>
            <person name="Niang G."/>
            <person name="Scheremetjew M."/>
            <person name="Finn R."/>
            <person name="Kale V."/>
            <person name="Holt S."/>
            <person name="Cochrane G."/>
            <person name="Meng A."/>
            <person name="Brown T."/>
            <person name="Cohen L."/>
        </authorList>
    </citation>
    <scope>NUCLEOTIDE SEQUENCE</scope>
    <source>
        <strain evidence="12">CCMP1594</strain>
    </source>
</reference>
<dbReference type="UniPathway" id="UPA00135">
    <property type="reaction ID" value="UER00197"/>
</dbReference>
<dbReference type="NCBIfam" id="NF002841">
    <property type="entry name" value="PRK03080.1-2"/>
    <property type="match status" value="1"/>
</dbReference>
<evidence type="ECO:0000256" key="10">
    <source>
        <dbReference type="ARBA" id="ARBA00023299"/>
    </source>
</evidence>
<dbReference type="Gene3D" id="3.90.1150.10">
    <property type="entry name" value="Aspartate Aminotransferase, domain 1"/>
    <property type="match status" value="1"/>
</dbReference>
<dbReference type="InterPro" id="IPR015424">
    <property type="entry name" value="PyrdxlP-dep_Trfase"/>
</dbReference>
<feature type="region of interest" description="Disordered" evidence="11">
    <location>
        <begin position="1"/>
        <end position="24"/>
    </location>
</feature>
<comment type="similarity">
    <text evidence="3">Belongs to the class-V pyridoxal-phosphate-dependent aminotransferase family. SerC subfamily.</text>
</comment>
<proteinExistence type="inferred from homology"/>
<evidence type="ECO:0000256" key="2">
    <source>
        <dbReference type="ARBA" id="ARBA00005099"/>
    </source>
</evidence>
<dbReference type="InterPro" id="IPR015421">
    <property type="entry name" value="PyrdxlP-dep_Trfase_major"/>
</dbReference>
<evidence type="ECO:0000256" key="4">
    <source>
        <dbReference type="ARBA" id="ARBA00013030"/>
    </source>
</evidence>
<protein>
    <recommendedName>
        <fullName evidence="4">phosphoserine transaminase</fullName>
        <ecNumber evidence="4">2.6.1.52</ecNumber>
    </recommendedName>
</protein>
<evidence type="ECO:0000256" key="3">
    <source>
        <dbReference type="ARBA" id="ARBA00006904"/>
    </source>
</evidence>